<proteinExistence type="predicted"/>
<feature type="region of interest" description="Disordered" evidence="1">
    <location>
        <begin position="29"/>
        <end position="48"/>
    </location>
</feature>
<name>A0A1W6GWZ5_9ACTN</name>
<organism evidence="2">
    <name type="scientific">Streptomyces lohii</name>
    <dbReference type="NCBI Taxonomy" id="390239"/>
    <lineage>
        <taxon>Bacteria</taxon>
        <taxon>Bacillati</taxon>
        <taxon>Actinomycetota</taxon>
        <taxon>Actinomycetes</taxon>
        <taxon>Kitasatosporales</taxon>
        <taxon>Streptomycetaceae</taxon>
        <taxon>Streptomyces</taxon>
    </lineage>
</organism>
<feature type="compositionally biased region" description="Polar residues" evidence="1">
    <location>
        <begin position="1632"/>
        <end position="1642"/>
    </location>
</feature>
<accession>A0A1W6GWZ5</accession>
<evidence type="ECO:0000313" key="2">
    <source>
        <dbReference type="EMBL" id="ARM20311.1"/>
    </source>
</evidence>
<evidence type="ECO:0000256" key="1">
    <source>
        <dbReference type="SAM" id="MobiDB-lite"/>
    </source>
</evidence>
<evidence type="ECO:0008006" key="3">
    <source>
        <dbReference type="Google" id="ProtNLM"/>
    </source>
</evidence>
<protein>
    <recommendedName>
        <fullName evidence="3">DNA-binding protein</fullName>
    </recommendedName>
</protein>
<feature type="region of interest" description="Disordered" evidence="1">
    <location>
        <begin position="387"/>
        <end position="432"/>
    </location>
</feature>
<dbReference type="EMBL" id="KX456125">
    <property type="protein sequence ID" value="ARM20311.1"/>
    <property type="molecule type" value="Genomic_DNA"/>
</dbReference>
<feature type="compositionally biased region" description="Low complexity" evidence="1">
    <location>
        <begin position="397"/>
        <end position="414"/>
    </location>
</feature>
<feature type="region of interest" description="Disordered" evidence="1">
    <location>
        <begin position="1621"/>
        <end position="1656"/>
    </location>
</feature>
<reference evidence="2" key="1">
    <citation type="submission" date="2016-06" db="EMBL/GenBank/DDBJ databases">
        <title>Elucidation of the post-PKS tailoring steps in bafilomycin biosynthetic pathway from Streptomyces lohii.</title>
        <authorList>
            <person name="Li Z."/>
            <person name="Du L."/>
            <person name="Zhang W."/>
            <person name="Zhang W."/>
            <person name="Jiang Y."/>
            <person name="Fortamn J.L."/>
            <person name="Sherman D.H."/>
            <person name="Li S."/>
        </authorList>
    </citation>
    <scope>NUCLEOTIDE SEQUENCE</scope>
    <source>
        <strain evidence="2">ATCC BAA-1276</strain>
    </source>
</reference>
<sequence length="1803" mass="190328">MSTTTTNNDANSTVNTETETGIGAAAAALPAQAGEQSRGRTTENTATAGDPAAEARAAAMLDAGAVLPAGTTGRDDADALTARTYTHPALGDRPVVRLVPDTLGEAEDLALEFLGLTRAAEAPVVGQVRRETLGFPAWALVNDPANGHHALALVKDIERLGRQAKSRAGAAKEGFDELGIRLGRAVPHFLPTYYEQVARLFLQAENTVYAASFFGKAREAERVHGLVVDEDRQRAVFLEFAFAGALTVKALRQYVRDLVARLDPADAWAQFRRLLVERCAAGMPPYAALPQDVRALVKAAGLDRESAERDLVADLIGSPGVVRAPASFWTAYRPAVVALAQRDPAVRARLLGFFPETFTDDGSRGADAERGWLTLLAESGAEDLLTALPGASDAPDASAVGASGTAVTSATGTSGIPGASGRPGSPGEGVPAVSPAEWLARWEAHRRRNRATAGRSPETLALVARAADRLRTDARPVELFQGRWQRTADLDILDLCLASGVPVAEPDDEDQGARYAPGFPLDGWLTDTAPGARDLTALDGHPAFRALLSRTVGQLGGGRGQRVSDTGMARLAAHPVLSGVLREWLTARAEEYTAARGLPGLQSALNKLSGFRAVAAEVAPEAVRLLKAHDVVPLLAATLRTGVLDELGWPALDETYAELAAEAAAASAGQRHRSESVGVTGAWPALILNTFERVVVVGPEGVLLRHTLRLPAALDRWRTLGFRFADGELLVIWWEDGKQRGYWSHRPAEVFTVGGEQIPRWGHSGASDEVCLPLPGGGRATGGKALHAGDTSLPPQRAVISDGTGHWRDGHQGRQRVWLEYDPATGTHGRASLPAFLRSGVQDGTRLLTEHCQALPLQPGLESTPFGTDGTVLGRWVRRTVTEPGTAAPADGHRIVAGTPDGRTVTLPYPLCADCAPVPLGTLALPGGSLPVLALHHRSVEARPADTDGTGGTLWSVTPDSSGGNDAAGTPYVPPVAYWHALRPRDERGSAALRALTDSRAGELLKEVAAAVARHREAFRAVEEYTGPSSRELSEEAVARVLPEVSDARLRAGVTGLVRNAVDRAAAAVRYVTPPEPAQPVTPRNTARTQGMFFDHAPEHGDDTTLREATAFGSERLYGGWWGGGPRWTTIRQILGVNHVLGGEPAFGPPVPSKAPFTPVDGWQRDEFTVPVGSLSWTSLLDQLPELAYRAASSALSPEHRAGLLVLLDTFAAGPLADPAGTVRQVDLIEPYSGTPGRGRRDAVQRLGQVLRKGGRTVVVIAERGWNTHEGVARWLALDHDPTGAFGPVADFTLDRERIFREGIDRDRLTRLTALLREQGPAPWRPEAAEGFHTATGIGPLQAVALLSAAVAEPGAEALALLGAKTRAFEAARARLDALPGDERHALLRALLPADPAELWTKGPDVEAAAEVWRERLGSLVRVPEELDLDLSGTTPGAVDLVLNAVSRNWLTHGTDVPDGTGRPALRRVGARGSVASALAALRTLAYTLPSGHPLRAHLPTGLAALRARLADPALVLDLGLDWTEAGKPIGAPIRAALGLPESGGADADGLVRAGAALLLGPGHGYGNHEKLLIRPAGLTGPDDPAFGLVEGTAAPHATGDLLALRALLGEETEALVSAGLPDGSAEAGGTKPSQAATSSEGAPSADGLPHYPAQDPTRAVPELVAEAAGTLGLSADAAALYLMLLTLPDPTDRNCVRWTEWKPARVKKARAELAATDLVVEAKRSRAGRALFLPCGWMERNAPALPLETWKEGLYPVVGGIRTVPHLPVPALFAAAWARVRGGDAPAFEELDTRTSRKGRRR</sequence>